<sequence length="83" mass="9685">MYNTGDIYRIIQDALDANQIYCADSKLGDGSEDTYETDTEFVSSNDTHLIATVKHQHFDYNCPYQENEHIETTKFRIKVEMIE</sequence>
<dbReference type="AlphaFoldDB" id="A0A414ZR21"/>
<comment type="caution">
    <text evidence="1">The sequence shown here is derived from an EMBL/GenBank/DDBJ whole genome shotgun (WGS) entry which is preliminary data.</text>
</comment>
<accession>A0A414ZR21</accession>
<protein>
    <submittedName>
        <fullName evidence="1">Uncharacterized protein</fullName>
    </submittedName>
</protein>
<dbReference type="Proteomes" id="UP000285865">
    <property type="component" value="Unassembled WGS sequence"/>
</dbReference>
<name>A0A414ZR21_9FIRM</name>
<evidence type="ECO:0000313" key="1">
    <source>
        <dbReference type="EMBL" id="RHI25696.1"/>
    </source>
</evidence>
<reference evidence="1 2" key="1">
    <citation type="submission" date="2018-08" db="EMBL/GenBank/DDBJ databases">
        <title>A genome reference for cultivated species of the human gut microbiota.</title>
        <authorList>
            <person name="Zou Y."/>
            <person name="Xue W."/>
            <person name="Luo G."/>
        </authorList>
    </citation>
    <scope>NUCLEOTIDE SEQUENCE [LARGE SCALE GENOMIC DNA]</scope>
    <source>
        <strain evidence="1 2">AM16-11</strain>
    </source>
</reference>
<gene>
    <name evidence="1" type="ORF">DW172_03165</name>
</gene>
<organism evidence="1 2">
    <name type="scientific">Agathobacter rectalis</name>
    <dbReference type="NCBI Taxonomy" id="39491"/>
    <lineage>
        <taxon>Bacteria</taxon>
        <taxon>Bacillati</taxon>
        <taxon>Bacillota</taxon>
        <taxon>Clostridia</taxon>
        <taxon>Lachnospirales</taxon>
        <taxon>Lachnospiraceae</taxon>
        <taxon>Agathobacter</taxon>
    </lineage>
</organism>
<dbReference type="EMBL" id="QRKN01000001">
    <property type="protein sequence ID" value="RHI25696.1"/>
    <property type="molecule type" value="Genomic_DNA"/>
</dbReference>
<dbReference type="RefSeq" id="WP_118257172.1">
    <property type="nucleotide sequence ID" value="NZ_QRKN01000001.1"/>
</dbReference>
<evidence type="ECO:0000313" key="2">
    <source>
        <dbReference type="Proteomes" id="UP000285865"/>
    </source>
</evidence>
<proteinExistence type="predicted"/>